<proteinExistence type="predicted"/>
<keyword evidence="1" id="KW-0378">Hydrolase</keyword>
<name>A0A481Z3Q7_9VIRU</name>
<dbReference type="GO" id="GO:0016787">
    <property type="term" value="F:hydrolase activity"/>
    <property type="evidence" value="ECO:0007669"/>
    <property type="project" value="UniProtKB-KW"/>
</dbReference>
<sequence>MPIIITVAHAICVDSVERDCDRRAAQAAQVLYRILQAKKCEVYLRVAGNYRDHIDANRTGARSTLWRRQLRTLIREQLKLGPVFVLDVHSFPAEADMVGHLKAYMIEMWFRSKLGGKEKVYQGWSANDKAWAQLALKESLGEGGTKIMLGDRTNDIMITSNIIGASTAILELNEAKTILSDEELETLMIHLTDELLMKYC</sequence>
<gene>
    <name evidence="1" type="ORF">LCPAC103_01650</name>
</gene>
<organism evidence="1">
    <name type="scientific">Pithovirus LCPAC103</name>
    <dbReference type="NCBI Taxonomy" id="2506588"/>
    <lineage>
        <taxon>Viruses</taxon>
        <taxon>Pithoviruses</taxon>
    </lineage>
</organism>
<evidence type="ECO:0000313" key="1">
    <source>
        <dbReference type="EMBL" id="QBK90484.1"/>
    </source>
</evidence>
<protein>
    <submittedName>
        <fullName evidence="1">N-formylglutamate amidohydrolase</fullName>
    </submittedName>
</protein>
<dbReference type="EMBL" id="MK500489">
    <property type="protein sequence ID" value="QBK90484.1"/>
    <property type="molecule type" value="Genomic_DNA"/>
</dbReference>
<accession>A0A481Z3Q7</accession>
<reference evidence="1" key="1">
    <citation type="journal article" date="2019" name="MBio">
        <title>Virus Genomes from Deep Sea Sediments Expand the Ocean Megavirome and Support Independent Origins of Viral Gigantism.</title>
        <authorList>
            <person name="Backstrom D."/>
            <person name="Yutin N."/>
            <person name="Jorgensen S.L."/>
            <person name="Dharamshi J."/>
            <person name="Homa F."/>
            <person name="Zaremba-Niedwiedzka K."/>
            <person name="Spang A."/>
            <person name="Wolf Y.I."/>
            <person name="Koonin E.V."/>
            <person name="Ettema T.J."/>
        </authorList>
    </citation>
    <scope>NUCLEOTIDE SEQUENCE</scope>
</reference>